<feature type="region of interest" description="Disordered" evidence="1">
    <location>
        <begin position="101"/>
        <end position="123"/>
    </location>
</feature>
<name>A0A426Z9I6_ENSVE</name>
<dbReference type="EMBL" id="AMZH03007705">
    <property type="protein sequence ID" value="RRT60648.1"/>
    <property type="molecule type" value="Genomic_DNA"/>
</dbReference>
<organism evidence="2 3">
    <name type="scientific">Ensete ventricosum</name>
    <name type="common">Abyssinian banana</name>
    <name type="synonym">Musa ensete</name>
    <dbReference type="NCBI Taxonomy" id="4639"/>
    <lineage>
        <taxon>Eukaryota</taxon>
        <taxon>Viridiplantae</taxon>
        <taxon>Streptophyta</taxon>
        <taxon>Embryophyta</taxon>
        <taxon>Tracheophyta</taxon>
        <taxon>Spermatophyta</taxon>
        <taxon>Magnoliopsida</taxon>
        <taxon>Liliopsida</taxon>
        <taxon>Zingiberales</taxon>
        <taxon>Musaceae</taxon>
        <taxon>Ensete</taxon>
    </lineage>
</organism>
<evidence type="ECO:0000313" key="3">
    <source>
        <dbReference type="Proteomes" id="UP000287651"/>
    </source>
</evidence>
<evidence type="ECO:0000256" key="1">
    <source>
        <dbReference type="SAM" id="MobiDB-lite"/>
    </source>
</evidence>
<gene>
    <name evidence="2" type="ORF">B296_00030323</name>
</gene>
<dbReference type="Proteomes" id="UP000287651">
    <property type="component" value="Unassembled WGS sequence"/>
</dbReference>
<comment type="caution">
    <text evidence="2">The sequence shown here is derived from an EMBL/GenBank/DDBJ whole genome shotgun (WGS) entry which is preliminary data.</text>
</comment>
<protein>
    <submittedName>
        <fullName evidence="2">Uncharacterized protein</fullName>
    </submittedName>
</protein>
<proteinExistence type="predicted"/>
<sequence length="169" mass="18932">MCVRGSVEEERGQREGRAASVHNWVSLLRYKTRPWREKSGAHGCVPVPSGPSGDMFSIASLVAAPDDRQLVNPTVINQEEGTEEPMSIRLHFEGRVGRPNRRRAVVPSTQRRSRGSLRGGRPTYCGTVMHRFRRGHRPIVVVSKDRHGGFGEPRRLRGGTCFRPLDVDP</sequence>
<evidence type="ECO:0000313" key="2">
    <source>
        <dbReference type="EMBL" id="RRT60648.1"/>
    </source>
</evidence>
<reference evidence="2 3" key="1">
    <citation type="journal article" date="2014" name="Agronomy (Basel)">
        <title>A Draft Genome Sequence for Ensete ventricosum, the Drought-Tolerant Tree Against Hunger.</title>
        <authorList>
            <person name="Harrison J."/>
            <person name="Moore K.A."/>
            <person name="Paszkiewicz K."/>
            <person name="Jones T."/>
            <person name="Grant M."/>
            <person name="Ambacheew D."/>
            <person name="Muzemil S."/>
            <person name="Studholme D.J."/>
        </authorList>
    </citation>
    <scope>NUCLEOTIDE SEQUENCE [LARGE SCALE GENOMIC DNA]</scope>
</reference>
<accession>A0A426Z9I6</accession>
<dbReference type="AlphaFoldDB" id="A0A426Z9I6"/>